<organism evidence="3 4">
    <name type="scientific">Meloidogyne graminicola</name>
    <dbReference type="NCBI Taxonomy" id="189291"/>
    <lineage>
        <taxon>Eukaryota</taxon>
        <taxon>Metazoa</taxon>
        <taxon>Ecdysozoa</taxon>
        <taxon>Nematoda</taxon>
        <taxon>Chromadorea</taxon>
        <taxon>Rhabditida</taxon>
        <taxon>Tylenchina</taxon>
        <taxon>Tylenchomorpha</taxon>
        <taxon>Tylenchoidea</taxon>
        <taxon>Meloidogynidae</taxon>
        <taxon>Meloidogyninae</taxon>
        <taxon>Meloidogyne</taxon>
    </lineage>
</organism>
<name>A0A8S9ZID6_9BILA</name>
<sequence length="511" mass="56985">KKFRRPSPKNCYQLWASKINLSFYKIRSILIIITTLIIFRFVQASKETAIKTHHPALFSAASFVDASMLRRKSLEAKAASVRNHLQRDVQAENIGGLLDQLPAINTINDAAVRIYAHINQQPSVSIPEENNYQTLPPSITTSTNIPSNYENLENPPIQQLNNNKRNRRNAHKQSPALLRCLREVALLDSLNLNSPEPPLTTFKSTTQAHARVNLDIAHLNTNKKVNNHRVYGHQTYQTNTEYSSGPNNPPSIHPPPTFHNIQHPNQRPPQFFVPASTQGGSEFQHNQQNHFIQSPPQPTNKIFVNGGEHGTAPQTVGILSGSTKNSNLPTMISLGGQKGHLPSISSINLPPGTNAHRYYYPPRMPLPLPTCFHNPTGYPCCNPKLNDLIVETYTSLESKPRFHTCLFNTSFETVAAFDDFAQKIHFAGDLVCKVELGGKYMLAYATVKDVSKVLVAEPNESEASNGLEGSESHGILSGRRKRRQTAKTNSVYGPQIPKPLNDLSRHYSIWV</sequence>
<dbReference type="Proteomes" id="UP000605970">
    <property type="component" value="Unassembled WGS sequence"/>
</dbReference>
<keyword evidence="4" id="KW-1185">Reference proteome</keyword>
<dbReference type="OrthoDB" id="5870380at2759"/>
<feature type="non-terminal residue" evidence="3">
    <location>
        <position position="1"/>
    </location>
</feature>
<proteinExistence type="predicted"/>
<keyword evidence="2" id="KW-0472">Membrane</keyword>
<dbReference type="EMBL" id="JABEBT010000086">
    <property type="protein sequence ID" value="KAF7633066.1"/>
    <property type="molecule type" value="Genomic_DNA"/>
</dbReference>
<evidence type="ECO:0000313" key="4">
    <source>
        <dbReference type="Proteomes" id="UP000605970"/>
    </source>
</evidence>
<comment type="caution">
    <text evidence="3">The sequence shown here is derived from an EMBL/GenBank/DDBJ whole genome shotgun (WGS) entry which is preliminary data.</text>
</comment>
<feature type="compositionally biased region" description="Polar residues" evidence="1">
    <location>
        <begin position="290"/>
        <end position="302"/>
    </location>
</feature>
<keyword evidence="2" id="KW-0812">Transmembrane</keyword>
<evidence type="ECO:0000256" key="1">
    <source>
        <dbReference type="SAM" id="MobiDB-lite"/>
    </source>
</evidence>
<protein>
    <recommendedName>
        <fullName evidence="5">Ground-like domain-containing protein</fullName>
    </recommendedName>
</protein>
<accession>A0A8S9ZID6</accession>
<dbReference type="AlphaFoldDB" id="A0A8S9ZID6"/>
<reference evidence="3" key="1">
    <citation type="journal article" date="2020" name="Ecol. Evol.">
        <title>Genome structure and content of the rice root-knot nematode (Meloidogyne graminicola).</title>
        <authorList>
            <person name="Phan N.T."/>
            <person name="Danchin E.G.J."/>
            <person name="Klopp C."/>
            <person name="Perfus-Barbeoch L."/>
            <person name="Kozlowski D.K."/>
            <person name="Koutsovoulos G.D."/>
            <person name="Lopez-Roques C."/>
            <person name="Bouchez O."/>
            <person name="Zahm M."/>
            <person name="Besnard G."/>
            <person name="Bellafiore S."/>
        </authorList>
    </citation>
    <scope>NUCLEOTIDE SEQUENCE</scope>
    <source>
        <strain evidence="3">VN-18</strain>
    </source>
</reference>
<evidence type="ECO:0000313" key="3">
    <source>
        <dbReference type="EMBL" id="KAF7633066.1"/>
    </source>
</evidence>
<feature type="transmembrane region" description="Helical" evidence="2">
    <location>
        <begin position="21"/>
        <end position="42"/>
    </location>
</feature>
<gene>
    <name evidence="3" type="ORF">Mgra_00007560</name>
</gene>
<evidence type="ECO:0008006" key="5">
    <source>
        <dbReference type="Google" id="ProtNLM"/>
    </source>
</evidence>
<dbReference type="PANTHER" id="PTHR31967">
    <property type="entry name" value="GROUNDHOG (HEDGEHOG-LIKE FAMILY)-RELATED"/>
    <property type="match status" value="1"/>
</dbReference>
<dbReference type="PANTHER" id="PTHR31967:SF14">
    <property type="entry name" value="GROUND-LIKE DOMAIN-CONTAINING PROTEIN"/>
    <property type="match status" value="1"/>
</dbReference>
<keyword evidence="2" id="KW-1133">Transmembrane helix</keyword>
<evidence type="ECO:0000256" key="2">
    <source>
        <dbReference type="SAM" id="Phobius"/>
    </source>
</evidence>
<feature type="region of interest" description="Disordered" evidence="1">
    <location>
        <begin position="461"/>
        <end position="492"/>
    </location>
</feature>
<feature type="region of interest" description="Disordered" evidence="1">
    <location>
        <begin position="290"/>
        <end position="314"/>
    </location>
</feature>